<organism evidence="3 4">
    <name type="scientific">Burkholderia gladioli (strain BSR3)</name>
    <dbReference type="NCBI Taxonomy" id="999541"/>
    <lineage>
        <taxon>Bacteria</taxon>
        <taxon>Pseudomonadati</taxon>
        <taxon>Pseudomonadota</taxon>
        <taxon>Betaproteobacteria</taxon>
        <taxon>Burkholderiales</taxon>
        <taxon>Burkholderiaceae</taxon>
        <taxon>Burkholderia</taxon>
    </lineage>
</organism>
<name>F2LPW6_BURGS</name>
<dbReference type="eggNOG" id="COG3832">
    <property type="taxonomic scope" value="Bacteria"/>
</dbReference>
<feature type="domain" description="Activator of Hsp90 ATPase homologue 1/2-like C-terminal" evidence="2">
    <location>
        <begin position="15"/>
        <end position="160"/>
    </location>
</feature>
<comment type="similarity">
    <text evidence="1">Belongs to the AHA1 family.</text>
</comment>
<dbReference type="HOGENOM" id="CLU_108923_2_0_4"/>
<evidence type="ECO:0000259" key="2">
    <source>
        <dbReference type="Pfam" id="PF08327"/>
    </source>
</evidence>
<evidence type="ECO:0000313" key="3">
    <source>
        <dbReference type="EMBL" id="AEA64155.1"/>
    </source>
</evidence>
<dbReference type="EMBL" id="CP002600">
    <property type="protein sequence ID" value="AEA64155.1"/>
    <property type="molecule type" value="Genomic_DNA"/>
</dbReference>
<dbReference type="CDD" id="cd08898">
    <property type="entry name" value="SRPBCC_CalC_Aha1-like_5"/>
    <property type="match status" value="1"/>
</dbReference>
<protein>
    <submittedName>
        <fullName evidence="3">Activator of Hsp90 ATPase 1 family protein</fullName>
    </submittedName>
</protein>
<keyword evidence="4" id="KW-1185">Reference proteome</keyword>
<evidence type="ECO:0000313" key="4">
    <source>
        <dbReference type="Proteomes" id="UP000008316"/>
    </source>
</evidence>
<evidence type="ECO:0000256" key="1">
    <source>
        <dbReference type="ARBA" id="ARBA00006817"/>
    </source>
</evidence>
<dbReference type="InterPro" id="IPR023393">
    <property type="entry name" value="START-like_dom_sf"/>
</dbReference>
<accession>F2LPW6</accession>
<dbReference type="AlphaFoldDB" id="F2LPW6"/>
<dbReference type="RefSeq" id="WP_013690482.1">
    <property type="nucleotide sequence ID" value="NC_015376.1"/>
</dbReference>
<dbReference type="SUPFAM" id="SSF55961">
    <property type="entry name" value="Bet v1-like"/>
    <property type="match status" value="1"/>
</dbReference>
<dbReference type="Pfam" id="PF08327">
    <property type="entry name" value="AHSA1"/>
    <property type="match status" value="1"/>
</dbReference>
<dbReference type="STRING" id="999541.bgla_2g17130"/>
<sequence length="165" mass="18996">MNPTPDFIEKHVVLRAPRERVWRAISEAKQFGTWFGVEFDGEFVAGTRLTGRITPTQVDPEVAKMQEPYRGLPFEFHIERIEPMQLFSFRWHPSAVDIHADYSAEPMTLVEFRLQEAEPGTLLTIRESGFHAIPLERRARAFTSNEGGWTHQAKLIETYLARPSA</sequence>
<dbReference type="InterPro" id="IPR013538">
    <property type="entry name" value="ASHA1/2-like_C"/>
</dbReference>
<dbReference type="KEGG" id="bgd:bgla_2g17130"/>
<dbReference type="Gene3D" id="3.30.530.20">
    <property type="match status" value="1"/>
</dbReference>
<reference evidence="3 4" key="1">
    <citation type="journal article" date="2011" name="J. Bacteriol.">
        <title>Complete genome sequence of Burkholderia gladioli BSR3.</title>
        <authorList>
            <person name="Seo Y.S."/>
            <person name="Lim J."/>
            <person name="Choi B.S."/>
            <person name="Kim H."/>
            <person name="Goo E."/>
            <person name="Lee B."/>
            <person name="Lim J.S."/>
            <person name="Choi I.Y."/>
            <person name="Moon J.S."/>
            <person name="Kim J."/>
            <person name="Hwang I."/>
        </authorList>
    </citation>
    <scope>NUCLEOTIDE SEQUENCE [LARGE SCALE GENOMIC DNA]</scope>
    <source>
        <strain evidence="3 4">BSR3</strain>
    </source>
</reference>
<dbReference type="Proteomes" id="UP000008316">
    <property type="component" value="Chromosome 2"/>
</dbReference>
<gene>
    <name evidence="3" type="ordered locus">bgla_2g17130</name>
</gene>
<proteinExistence type="inferred from homology"/>